<keyword evidence="3" id="KW-1003">Cell membrane</keyword>
<accession>A0ABW4B9S5</accession>
<dbReference type="PANTHER" id="PTHR30043:SF1">
    <property type="entry name" value="ABC TRANSPORT SYSTEM PERMEASE PROTEIN P69"/>
    <property type="match status" value="1"/>
</dbReference>
<dbReference type="Pfam" id="PF00528">
    <property type="entry name" value="BPD_transp_1"/>
    <property type="match status" value="1"/>
</dbReference>
<name>A0ABW4B9S5_9LACO</name>
<proteinExistence type="inferred from homology"/>
<gene>
    <name evidence="10" type="ORF">ACFQ3L_09200</name>
</gene>
<feature type="transmembrane region" description="Helical" evidence="7">
    <location>
        <begin position="33"/>
        <end position="54"/>
    </location>
</feature>
<evidence type="ECO:0000256" key="5">
    <source>
        <dbReference type="ARBA" id="ARBA00022989"/>
    </source>
</evidence>
<dbReference type="PANTHER" id="PTHR30043">
    <property type="entry name" value="PHOSPHONATES TRANSPORT SYSTEM PERMEASE PROTEIN"/>
    <property type="match status" value="1"/>
</dbReference>
<feature type="transmembrane region" description="Helical" evidence="7">
    <location>
        <begin position="87"/>
        <end position="112"/>
    </location>
</feature>
<evidence type="ECO:0000259" key="9">
    <source>
        <dbReference type="PROSITE" id="PS50928"/>
    </source>
</evidence>
<feature type="region of interest" description="Disordered" evidence="8">
    <location>
        <begin position="1"/>
        <end position="23"/>
    </location>
</feature>
<dbReference type="EMBL" id="JBHTMO010000029">
    <property type="protein sequence ID" value="MFD1393740.1"/>
    <property type="molecule type" value="Genomic_DNA"/>
</dbReference>
<dbReference type="SUPFAM" id="SSF161098">
    <property type="entry name" value="MetI-like"/>
    <property type="match status" value="1"/>
</dbReference>
<keyword evidence="4 7" id="KW-0812">Transmembrane</keyword>
<evidence type="ECO:0000313" key="11">
    <source>
        <dbReference type="Proteomes" id="UP001597249"/>
    </source>
</evidence>
<keyword evidence="5 7" id="KW-1133">Transmembrane helix</keyword>
<evidence type="ECO:0000256" key="6">
    <source>
        <dbReference type="ARBA" id="ARBA00023136"/>
    </source>
</evidence>
<dbReference type="Gene3D" id="1.10.3720.10">
    <property type="entry name" value="MetI-like"/>
    <property type="match status" value="1"/>
</dbReference>
<feature type="transmembrane region" description="Helical" evidence="7">
    <location>
        <begin position="218"/>
        <end position="242"/>
    </location>
</feature>
<evidence type="ECO:0000256" key="3">
    <source>
        <dbReference type="ARBA" id="ARBA00022475"/>
    </source>
</evidence>
<comment type="similarity">
    <text evidence="7">Belongs to the binding-protein-dependent transport system permease family.</text>
</comment>
<dbReference type="CDD" id="cd06261">
    <property type="entry name" value="TM_PBP2"/>
    <property type="match status" value="1"/>
</dbReference>
<evidence type="ECO:0000313" key="10">
    <source>
        <dbReference type="EMBL" id="MFD1393740.1"/>
    </source>
</evidence>
<evidence type="ECO:0000256" key="7">
    <source>
        <dbReference type="RuleBase" id="RU363032"/>
    </source>
</evidence>
<reference evidence="11" key="1">
    <citation type="journal article" date="2019" name="Int. J. Syst. Evol. Microbiol.">
        <title>The Global Catalogue of Microorganisms (GCM) 10K type strain sequencing project: providing services to taxonomists for standard genome sequencing and annotation.</title>
        <authorList>
            <consortium name="The Broad Institute Genomics Platform"/>
            <consortium name="The Broad Institute Genome Sequencing Center for Infectious Disease"/>
            <person name="Wu L."/>
            <person name="Ma J."/>
        </authorList>
    </citation>
    <scope>NUCLEOTIDE SEQUENCE [LARGE SCALE GENOMIC DNA]</scope>
    <source>
        <strain evidence="11">CCM 8911</strain>
    </source>
</reference>
<dbReference type="PROSITE" id="PS50928">
    <property type="entry name" value="ABC_TM1"/>
    <property type="match status" value="1"/>
</dbReference>
<evidence type="ECO:0000256" key="1">
    <source>
        <dbReference type="ARBA" id="ARBA00004651"/>
    </source>
</evidence>
<organism evidence="10 11">
    <name type="scientific">Lacticaseibacillus jixianensis</name>
    <dbReference type="NCBI Taxonomy" id="2486012"/>
    <lineage>
        <taxon>Bacteria</taxon>
        <taxon>Bacillati</taxon>
        <taxon>Bacillota</taxon>
        <taxon>Bacilli</taxon>
        <taxon>Lactobacillales</taxon>
        <taxon>Lactobacillaceae</taxon>
        <taxon>Lacticaseibacillus</taxon>
    </lineage>
</organism>
<evidence type="ECO:0000256" key="8">
    <source>
        <dbReference type="SAM" id="MobiDB-lite"/>
    </source>
</evidence>
<comment type="caution">
    <text evidence="10">The sequence shown here is derived from an EMBL/GenBank/DDBJ whole genome shotgun (WGS) entry which is preliminary data.</text>
</comment>
<feature type="transmembrane region" description="Helical" evidence="7">
    <location>
        <begin position="254"/>
        <end position="273"/>
    </location>
</feature>
<evidence type="ECO:0000256" key="2">
    <source>
        <dbReference type="ARBA" id="ARBA00022448"/>
    </source>
</evidence>
<protein>
    <submittedName>
        <fullName evidence="10">PhnE/PtxC family ABC transporter permease</fullName>
    </submittedName>
</protein>
<dbReference type="RefSeq" id="WP_125585728.1">
    <property type="nucleotide sequence ID" value="NZ_JBHTMO010000029.1"/>
</dbReference>
<keyword evidence="11" id="KW-1185">Reference proteome</keyword>
<dbReference type="InterPro" id="IPR000515">
    <property type="entry name" value="MetI-like"/>
</dbReference>
<dbReference type="Proteomes" id="UP001597249">
    <property type="component" value="Unassembled WGS sequence"/>
</dbReference>
<sequence length="283" mass="30548">MISNPELTADSLQPAKLTPTPRPRLRAKRPARALLLALVAITGYTLTTLAPHGVDLGAASLTFLRNLRLMFLQPHLGQETFAQLSQALLLTVALALLTTLIGAGLAFFLALITARNLAPRSLGDVMRSVMALIRAVPTILWVLVYATVIGLGTEAAVVGLSFHSVAYLTKAFAEAIEEVPKEKLDALRASGAGFWLTVRHAVWPLVRQRLLAWTFIRFEINFANAVAVGAAAGTGGIGYYLFMASAFYFDFQEVGLIVLMILVFAAGLEMIAVRMRKSLLTGN</sequence>
<evidence type="ECO:0000256" key="4">
    <source>
        <dbReference type="ARBA" id="ARBA00022692"/>
    </source>
</evidence>
<feature type="transmembrane region" description="Helical" evidence="7">
    <location>
        <begin position="132"/>
        <end position="152"/>
    </location>
</feature>
<feature type="domain" description="ABC transmembrane type-1" evidence="9">
    <location>
        <begin position="88"/>
        <end position="272"/>
    </location>
</feature>
<dbReference type="InterPro" id="IPR035906">
    <property type="entry name" value="MetI-like_sf"/>
</dbReference>
<keyword evidence="2 7" id="KW-0813">Transport</keyword>
<comment type="subcellular location">
    <subcellularLocation>
        <location evidence="1 7">Cell membrane</location>
        <topology evidence="1 7">Multi-pass membrane protein</topology>
    </subcellularLocation>
</comment>
<keyword evidence="6 7" id="KW-0472">Membrane</keyword>